<protein>
    <submittedName>
        <fullName evidence="1">Uncharacterized protein</fullName>
    </submittedName>
</protein>
<proteinExistence type="predicted"/>
<evidence type="ECO:0000313" key="2">
    <source>
        <dbReference type="Proteomes" id="UP001597568"/>
    </source>
</evidence>
<gene>
    <name evidence="1" type="ORF">ACFSY7_03055</name>
</gene>
<name>A0ABW5XXR0_9BACL</name>
<keyword evidence="2" id="KW-1185">Reference proteome</keyword>
<accession>A0ABW5XXR0</accession>
<comment type="caution">
    <text evidence="1">The sequence shown here is derived from an EMBL/GenBank/DDBJ whole genome shotgun (WGS) entry which is preliminary data.</text>
</comment>
<dbReference type="Proteomes" id="UP001597568">
    <property type="component" value="Unassembled WGS sequence"/>
</dbReference>
<dbReference type="EMBL" id="JBHUOR010000018">
    <property type="protein sequence ID" value="MFD2867481.1"/>
    <property type="molecule type" value="Genomic_DNA"/>
</dbReference>
<reference evidence="2" key="1">
    <citation type="journal article" date="2019" name="Int. J. Syst. Evol. Microbiol.">
        <title>The Global Catalogue of Microorganisms (GCM) 10K type strain sequencing project: providing services to taxonomists for standard genome sequencing and annotation.</title>
        <authorList>
            <consortium name="The Broad Institute Genomics Platform"/>
            <consortium name="The Broad Institute Genome Sequencing Center for Infectious Disease"/>
            <person name="Wu L."/>
            <person name="Ma J."/>
        </authorList>
    </citation>
    <scope>NUCLEOTIDE SEQUENCE [LARGE SCALE GENOMIC DNA]</scope>
    <source>
        <strain evidence="2">KCTC 33522</strain>
    </source>
</reference>
<dbReference type="RefSeq" id="WP_380146771.1">
    <property type="nucleotide sequence ID" value="NZ_JBHUOR010000018.1"/>
</dbReference>
<sequence length="174" mass="19060">MGVRIRDTNRIPEAIANIDRINSRSVKIGYISGGEYAGGTLTNKGKARVHEYGVDIPVTDKMRKFWVAKFGVGLKASTTHIRIPERSFLRNGSEQATPAIMAKAAELVPLAILDNVDVELLYEALGLEMRTEIQKYARALQSPPNAPLTVQQKGSSNPLIETGAMLQAMEVILQ</sequence>
<evidence type="ECO:0000313" key="1">
    <source>
        <dbReference type="EMBL" id="MFD2867481.1"/>
    </source>
</evidence>
<organism evidence="1 2">
    <name type="scientific">Kurthia populi</name>
    <dbReference type="NCBI Taxonomy" id="1562132"/>
    <lineage>
        <taxon>Bacteria</taxon>
        <taxon>Bacillati</taxon>
        <taxon>Bacillota</taxon>
        <taxon>Bacilli</taxon>
        <taxon>Bacillales</taxon>
        <taxon>Caryophanaceae</taxon>
        <taxon>Kurthia</taxon>
    </lineage>
</organism>